<comment type="cofactor">
    <cofactor evidence="2 3">
        <name>Zn(2+)</name>
        <dbReference type="ChEBI" id="CHEBI:29105"/>
    </cofactor>
    <text evidence="2 3">Binds 1 zinc ion per subunit.</text>
</comment>
<accession>A0A3P7LDT9</accession>
<dbReference type="EMBL" id="UYYB01110134">
    <property type="protein sequence ID" value="VDM80805.1"/>
    <property type="molecule type" value="Genomic_DNA"/>
</dbReference>
<reference evidence="5 6" key="1">
    <citation type="submission" date="2018-11" db="EMBL/GenBank/DDBJ databases">
        <authorList>
            <consortium name="Pathogen Informatics"/>
        </authorList>
    </citation>
    <scope>NUCLEOTIDE SEQUENCE [LARGE SCALE GENOMIC DNA]</scope>
</reference>
<organism evidence="5 6">
    <name type="scientific">Strongylus vulgaris</name>
    <name type="common">Blood worm</name>
    <dbReference type="NCBI Taxonomy" id="40348"/>
    <lineage>
        <taxon>Eukaryota</taxon>
        <taxon>Metazoa</taxon>
        <taxon>Ecdysozoa</taxon>
        <taxon>Nematoda</taxon>
        <taxon>Chromadorea</taxon>
        <taxon>Rhabditida</taxon>
        <taxon>Rhabditina</taxon>
        <taxon>Rhabditomorpha</taxon>
        <taxon>Strongyloidea</taxon>
        <taxon>Strongylidae</taxon>
        <taxon>Strongylus</taxon>
    </lineage>
</organism>
<evidence type="ECO:0000256" key="2">
    <source>
        <dbReference type="PROSITE-ProRule" id="PRU01211"/>
    </source>
</evidence>
<evidence type="ECO:0000256" key="1">
    <source>
        <dbReference type="ARBA" id="ARBA00023157"/>
    </source>
</evidence>
<dbReference type="InterPro" id="IPR006026">
    <property type="entry name" value="Peptidase_Metallo"/>
</dbReference>
<dbReference type="Gene3D" id="3.40.390.10">
    <property type="entry name" value="Collagenase (Catalytic Domain)"/>
    <property type="match status" value="1"/>
</dbReference>
<feature type="domain" description="Peptidase M12A" evidence="4">
    <location>
        <begin position="1"/>
        <end position="249"/>
    </location>
</feature>
<dbReference type="AlphaFoldDB" id="A0A3P7LDT9"/>
<evidence type="ECO:0000256" key="3">
    <source>
        <dbReference type="RuleBase" id="RU361183"/>
    </source>
</evidence>
<keyword evidence="2 3" id="KW-0479">Metal-binding</keyword>
<feature type="binding site" evidence="2">
    <location>
        <position position="82"/>
    </location>
    <ligand>
        <name>Zn(2+)</name>
        <dbReference type="ChEBI" id="CHEBI:29105"/>
        <note>catalytic</note>
    </ligand>
</feature>
<dbReference type="SUPFAM" id="SSF55486">
    <property type="entry name" value="Metalloproteases ('zincins'), catalytic domain"/>
    <property type="match status" value="1"/>
</dbReference>
<dbReference type="Proteomes" id="UP000270094">
    <property type="component" value="Unassembled WGS sequence"/>
</dbReference>
<sequence>MKTIVKKSLNYIQSRTCVAFFENATAPNRVRVFKGTGCWSNIGMIGGVQDLSLGNGCDVVRSLYYKISRKCSRILQVGIVAHEFSHTLGTFHTQMRSDRDDYVAIDLRNVPVDQRGNFAKLSTFNSINYTPYEYGSYMHYGSNTYETLLNRPAGCGEALVATTKWKAPAGRPIQVRVTYMNELKCGTGCRVNSIEPKVIPDKRITNPRYNFPSSISSFKGICCNDMLNYAPAGRPIQVRVTYMNELKCGTGCRVNSIEPKVIPDKRITNPRICCNDMMNYVVTSALNPTPIISYNRLLTTTFTFHYRYI</sequence>
<dbReference type="GO" id="GO:0004222">
    <property type="term" value="F:metalloendopeptidase activity"/>
    <property type="evidence" value="ECO:0007669"/>
    <property type="project" value="UniProtKB-UniRule"/>
</dbReference>
<evidence type="ECO:0000259" key="4">
    <source>
        <dbReference type="PROSITE" id="PS51864"/>
    </source>
</evidence>
<keyword evidence="2 3" id="KW-0378">Hydrolase</keyword>
<feature type="active site" evidence="2">
    <location>
        <position position="83"/>
    </location>
</feature>
<keyword evidence="2 3" id="KW-0862">Zinc</keyword>
<keyword evidence="2 3" id="KW-0482">Metalloprotease</keyword>
<dbReference type="PANTHER" id="PTHR10127">
    <property type="entry name" value="DISCOIDIN, CUB, EGF, LAMININ , AND ZINC METALLOPROTEASE DOMAIN CONTAINING"/>
    <property type="match status" value="1"/>
</dbReference>
<dbReference type="SMART" id="SM00235">
    <property type="entry name" value="ZnMc"/>
    <property type="match status" value="1"/>
</dbReference>
<keyword evidence="6" id="KW-1185">Reference proteome</keyword>
<feature type="binding site" evidence="2">
    <location>
        <position position="86"/>
    </location>
    <ligand>
        <name>Zn(2+)</name>
        <dbReference type="ChEBI" id="CHEBI:29105"/>
        <note>catalytic</note>
    </ligand>
</feature>
<dbReference type="Pfam" id="PF01400">
    <property type="entry name" value="Astacin"/>
    <property type="match status" value="1"/>
</dbReference>
<keyword evidence="1" id="KW-1015">Disulfide bond</keyword>
<dbReference type="InterPro" id="IPR024079">
    <property type="entry name" value="MetalloPept_cat_dom_sf"/>
</dbReference>
<evidence type="ECO:0000313" key="6">
    <source>
        <dbReference type="Proteomes" id="UP000270094"/>
    </source>
</evidence>
<dbReference type="GO" id="GO:0008270">
    <property type="term" value="F:zinc ion binding"/>
    <property type="evidence" value="ECO:0007669"/>
    <property type="project" value="UniProtKB-UniRule"/>
</dbReference>
<dbReference type="PRINTS" id="PR00480">
    <property type="entry name" value="ASTACIN"/>
</dbReference>
<protein>
    <recommendedName>
        <fullName evidence="3">Metalloendopeptidase</fullName>
        <ecNumber evidence="3">3.4.24.-</ecNumber>
    </recommendedName>
</protein>
<dbReference type="OrthoDB" id="5862166at2759"/>
<dbReference type="EC" id="3.4.24.-" evidence="3"/>
<dbReference type="PROSITE" id="PS51864">
    <property type="entry name" value="ASTACIN"/>
    <property type="match status" value="1"/>
</dbReference>
<comment type="caution">
    <text evidence="2">Lacks conserved residue(s) required for the propagation of feature annotation.</text>
</comment>
<gene>
    <name evidence="5" type="ORF">SVUK_LOCUS15803</name>
</gene>
<dbReference type="InterPro" id="IPR001506">
    <property type="entry name" value="Peptidase_M12A"/>
</dbReference>
<evidence type="ECO:0000313" key="5">
    <source>
        <dbReference type="EMBL" id="VDM80805.1"/>
    </source>
</evidence>
<dbReference type="PANTHER" id="PTHR10127:SF831">
    <property type="entry name" value="ZINC METALLOPROTEINASE NAS-37"/>
    <property type="match status" value="1"/>
</dbReference>
<dbReference type="GO" id="GO:0006508">
    <property type="term" value="P:proteolysis"/>
    <property type="evidence" value="ECO:0007669"/>
    <property type="project" value="UniProtKB-KW"/>
</dbReference>
<keyword evidence="2 3" id="KW-0645">Protease</keyword>
<feature type="binding site" evidence="2">
    <location>
        <position position="92"/>
    </location>
    <ligand>
        <name>Zn(2+)</name>
        <dbReference type="ChEBI" id="CHEBI:29105"/>
        <note>catalytic</note>
    </ligand>
</feature>
<name>A0A3P7LDT9_STRVU</name>
<proteinExistence type="predicted"/>